<sequence length="115" mass="13328">MEVTKLGQGRQEMSNNVEKVVSYSNTKDDNEALGLKDNELKKEDLDKAMNKLNKFWDDENIKVEYNTHEKFRNSIIIKITNKETHEVLMEVPPKKILDMVAKMCEMVGVLIDKKA</sequence>
<evidence type="ECO:0000313" key="1">
    <source>
        <dbReference type="EMBL" id="SFA74422.1"/>
    </source>
</evidence>
<dbReference type="EMBL" id="FOKI01000002">
    <property type="protein sequence ID" value="SFA74422.1"/>
    <property type="molecule type" value="Genomic_DNA"/>
</dbReference>
<dbReference type="PANTHER" id="PTHR37166">
    <property type="entry name" value="PROTEIN FLAG"/>
    <property type="match status" value="1"/>
</dbReference>
<evidence type="ECO:0000313" key="2">
    <source>
        <dbReference type="Proteomes" id="UP000198619"/>
    </source>
</evidence>
<dbReference type="AlphaFoldDB" id="A0A1I0VDS6"/>
<dbReference type="Proteomes" id="UP000198619">
    <property type="component" value="Unassembled WGS sequence"/>
</dbReference>
<dbReference type="SUPFAM" id="SSF160214">
    <property type="entry name" value="FlaG-like"/>
    <property type="match status" value="1"/>
</dbReference>
<dbReference type="RefSeq" id="WP_090038009.1">
    <property type="nucleotide sequence ID" value="NZ_FOKI01000002.1"/>
</dbReference>
<dbReference type="PANTHER" id="PTHR37166:SF1">
    <property type="entry name" value="PROTEIN FLAG"/>
    <property type="match status" value="1"/>
</dbReference>
<keyword evidence="1" id="KW-0969">Cilium</keyword>
<protein>
    <submittedName>
        <fullName evidence="1">Flagellar protein FlaG</fullName>
    </submittedName>
</protein>
<accession>A0A1I0VDS6</accession>
<name>A0A1I0VDS6_9CLOT</name>
<keyword evidence="2" id="KW-1185">Reference proteome</keyword>
<keyword evidence="1" id="KW-0282">Flagellum</keyword>
<proteinExistence type="predicted"/>
<gene>
    <name evidence="1" type="ORF">SAMN04488528_10025</name>
</gene>
<dbReference type="Gene3D" id="3.30.160.170">
    <property type="entry name" value="FlaG-like"/>
    <property type="match status" value="1"/>
</dbReference>
<dbReference type="InterPro" id="IPR035924">
    <property type="entry name" value="FlaG-like_sf"/>
</dbReference>
<keyword evidence="1" id="KW-0966">Cell projection</keyword>
<dbReference type="STRING" id="84698.SAMN04488528_10025"/>
<dbReference type="Pfam" id="PF03646">
    <property type="entry name" value="FlaG"/>
    <property type="match status" value="1"/>
</dbReference>
<organism evidence="1 2">
    <name type="scientific">Clostridium frigidicarnis</name>
    <dbReference type="NCBI Taxonomy" id="84698"/>
    <lineage>
        <taxon>Bacteria</taxon>
        <taxon>Bacillati</taxon>
        <taxon>Bacillota</taxon>
        <taxon>Clostridia</taxon>
        <taxon>Eubacteriales</taxon>
        <taxon>Clostridiaceae</taxon>
        <taxon>Clostridium</taxon>
    </lineage>
</organism>
<dbReference type="InterPro" id="IPR005186">
    <property type="entry name" value="FlaG"/>
</dbReference>
<dbReference type="OrthoDB" id="9799867at2"/>
<reference evidence="1 2" key="1">
    <citation type="submission" date="2016-10" db="EMBL/GenBank/DDBJ databases">
        <authorList>
            <person name="de Groot N.N."/>
        </authorList>
    </citation>
    <scope>NUCLEOTIDE SEQUENCE [LARGE SCALE GENOMIC DNA]</scope>
    <source>
        <strain evidence="1 2">DSM 12271</strain>
    </source>
</reference>